<dbReference type="Pfam" id="PF10014">
    <property type="entry name" value="2OG-Fe_Oxy_2"/>
    <property type="match status" value="1"/>
</dbReference>
<gene>
    <name evidence="1" type="ORF">C8N32_1158</name>
</gene>
<reference evidence="1 2" key="1">
    <citation type="submission" date="2018-04" db="EMBL/GenBank/DDBJ databases">
        <title>Genomic Encyclopedia of Archaeal and Bacterial Type Strains, Phase II (KMG-II): from individual species to whole genera.</title>
        <authorList>
            <person name="Goeker M."/>
        </authorList>
    </citation>
    <scope>NUCLEOTIDE SEQUENCE [LARGE SCALE GENOMIC DNA]</scope>
    <source>
        <strain evidence="1 2">DSM 18064</strain>
    </source>
</reference>
<proteinExistence type="predicted"/>
<protein>
    <recommendedName>
        <fullName evidence="3">2-oxoglutarate-Fe(II)-dependent oxygenase superfamily protein</fullName>
    </recommendedName>
</protein>
<dbReference type="Proteomes" id="UP000243859">
    <property type="component" value="Unassembled WGS sequence"/>
</dbReference>
<dbReference type="Gene3D" id="2.60.120.620">
    <property type="entry name" value="q2cbj1_9rhob like domain"/>
    <property type="match status" value="1"/>
</dbReference>
<name>A0A2T5BQB3_9RHOB</name>
<dbReference type="EMBL" id="QAAA01000015">
    <property type="protein sequence ID" value="PTN01218.1"/>
    <property type="molecule type" value="Genomic_DNA"/>
</dbReference>
<dbReference type="OrthoDB" id="6681382at2"/>
<organism evidence="1 2">
    <name type="scientific">Rhodovulum imhoffii</name>
    <dbReference type="NCBI Taxonomy" id="365340"/>
    <lineage>
        <taxon>Bacteria</taxon>
        <taxon>Pseudomonadati</taxon>
        <taxon>Pseudomonadota</taxon>
        <taxon>Alphaproteobacteria</taxon>
        <taxon>Rhodobacterales</taxon>
        <taxon>Paracoccaceae</taxon>
        <taxon>Rhodovulum</taxon>
    </lineage>
</organism>
<comment type="caution">
    <text evidence="1">The sequence shown here is derived from an EMBL/GenBank/DDBJ whole genome shotgun (WGS) entry which is preliminary data.</text>
</comment>
<dbReference type="GO" id="GO:0051213">
    <property type="term" value="F:dioxygenase activity"/>
    <property type="evidence" value="ECO:0007669"/>
    <property type="project" value="InterPro"/>
</dbReference>
<dbReference type="AlphaFoldDB" id="A0A2T5BQB3"/>
<evidence type="ECO:0000313" key="1">
    <source>
        <dbReference type="EMBL" id="PTN01218.1"/>
    </source>
</evidence>
<evidence type="ECO:0008006" key="3">
    <source>
        <dbReference type="Google" id="ProtNLM"/>
    </source>
</evidence>
<sequence>MNHIGLSLGPLGYKVIELPPISKEAKDHFSELPEDPYYKERWRQFSQYILFFENNHWACRVLEHRPFIQAKAYNQKVGGIRRAFEPISGVDPTPQFASIANELQFDTNSVFQVNLHQWRTRVSEIYQGKTIPEGPHRDGHHITSVTVWERHNIIGGESTLYQVGKTEPFFEQILQPGQCLVMRDEDMVHGARDIQAASPEGGCRDIWVISINPWADRRYGQEFEAFATAETTSLAAE</sequence>
<accession>A0A2T5BQB3</accession>
<dbReference type="InterPro" id="IPR018724">
    <property type="entry name" value="2OG-Fe_dioxygenase"/>
</dbReference>
<keyword evidence="2" id="KW-1185">Reference proteome</keyword>
<dbReference type="RefSeq" id="WP_107893084.1">
    <property type="nucleotide sequence ID" value="NZ_NHSI01000003.1"/>
</dbReference>
<evidence type="ECO:0000313" key="2">
    <source>
        <dbReference type="Proteomes" id="UP000243859"/>
    </source>
</evidence>